<name>A0A4S2MLM0_9PEZI</name>
<keyword evidence="2" id="KW-0677">Repeat</keyword>
<accession>A0A4S2MLM0</accession>
<organism evidence="5 6">
    <name type="scientific">Ascodesmis nigricans</name>
    <dbReference type="NCBI Taxonomy" id="341454"/>
    <lineage>
        <taxon>Eukaryota</taxon>
        <taxon>Fungi</taxon>
        <taxon>Dikarya</taxon>
        <taxon>Ascomycota</taxon>
        <taxon>Pezizomycotina</taxon>
        <taxon>Pezizomycetes</taxon>
        <taxon>Pezizales</taxon>
        <taxon>Ascodesmidaceae</taxon>
        <taxon>Ascodesmis</taxon>
    </lineage>
</organism>
<dbReference type="AlphaFoldDB" id="A0A4S2MLM0"/>
<dbReference type="PANTHER" id="PTHR10502">
    <property type="entry name" value="ANNEXIN"/>
    <property type="match status" value="1"/>
</dbReference>
<feature type="region of interest" description="Disordered" evidence="4">
    <location>
        <begin position="1"/>
        <end position="70"/>
    </location>
</feature>
<evidence type="ECO:0000313" key="6">
    <source>
        <dbReference type="Proteomes" id="UP000298138"/>
    </source>
</evidence>
<evidence type="ECO:0000313" key="5">
    <source>
        <dbReference type="EMBL" id="TGZ77902.1"/>
    </source>
</evidence>
<comment type="similarity">
    <text evidence="1">Belongs to the annexin family.</text>
</comment>
<keyword evidence="6" id="KW-1185">Reference proteome</keyword>
<proteinExistence type="inferred from homology"/>
<dbReference type="GO" id="GO:0005509">
    <property type="term" value="F:calcium ion binding"/>
    <property type="evidence" value="ECO:0007669"/>
    <property type="project" value="InterPro"/>
</dbReference>
<dbReference type="Gene3D" id="1.10.220.10">
    <property type="entry name" value="Annexin"/>
    <property type="match status" value="1"/>
</dbReference>
<dbReference type="PANTHER" id="PTHR10502:SF102">
    <property type="entry name" value="ANNEXIN B11"/>
    <property type="match status" value="1"/>
</dbReference>
<sequence length="588" mass="63713">MPINKLFRSLSKSSSRSINTDDSGGGLSRSGTTASRASMNEAPTSPAALYPPGGAPPPSHTPPPQPYPYPYPAYPYYPQHGYPPQSYPGTYYPPPQGYPHPGYPPYPPPQGQQYPPPASGGDPTSPTSPTAEPVPGVMKVPTLQLPVPPGGVPGGAVAPSSSGDAVAMSPSLSIGGESTGDFTSLPTTLDQPPPYAELPGGGSSDPPTGFPTNENIPPAVPLVYSPGYNNDVSTNYKDAMTDASIIQKSLTAKELDLTPILAILVNRTPEEILALKEHFTLPIPRLVDTALSSSIIDTANLRLGLLALLLGPLDFDVFLLHQCLTNREVFKNPWQLQLILLDRLPGDIHAIKTLYAKEFGISALGSDLRDAMKSAAKQSDPIVHLYQNVLDCTQRPGLTEVDDEFTEVVEQGIFQDVSKLRVALAGNSEGNVFAHIFTTSSPERLQVVLTRFIKEQKLGTERQLFKTLKSKFSSPFAEALIYIAKGAMDNGDGHMRASRDADLLEKTMKGMGTRDQELLARLMRVQWDKVELRKVKECYRMTVKSSGLVSRIKSETSRKWMELLVAVAKSDDVLGEIPVRELFDDPIE</sequence>
<protein>
    <submittedName>
        <fullName evidence="5">Annexin</fullName>
    </submittedName>
</protein>
<feature type="compositionally biased region" description="Low complexity" evidence="4">
    <location>
        <begin position="1"/>
        <end position="17"/>
    </location>
</feature>
<dbReference type="InterPro" id="IPR018502">
    <property type="entry name" value="Annexin_repeat"/>
</dbReference>
<feature type="compositionally biased region" description="Pro residues" evidence="4">
    <location>
        <begin position="53"/>
        <end position="70"/>
    </location>
</feature>
<dbReference type="InterPro" id="IPR037104">
    <property type="entry name" value="Annexin_sf"/>
</dbReference>
<dbReference type="InParanoid" id="A0A4S2MLM0"/>
<dbReference type="GO" id="GO:0001786">
    <property type="term" value="F:phosphatidylserine binding"/>
    <property type="evidence" value="ECO:0007669"/>
    <property type="project" value="TreeGrafter"/>
</dbReference>
<feature type="region of interest" description="Disordered" evidence="4">
    <location>
        <begin position="84"/>
        <end position="168"/>
    </location>
</feature>
<feature type="region of interest" description="Disordered" evidence="4">
    <location>
        <begin position="187"/>
        <end position="211"/>
    </location>
</feature>
<dbReference type="SUPFAM" id="SSF47874">
    <property type="entry name" value="Annexin"/>
    <property type="match status" value="1"/>
</dbReference>
<feature type="compositionally biased region" description="Polar residues" evidence="4">
    <location>
        <begin position="29"/>
        <end position="43"/>
    </location>
</feature>
<evidence type="ECO:0000256" key="3">
    <source>
        <dbReference type="ARBA" id="ARBA00023216"/>
    </source>
</evidence>
<dbReference type="EMBL" id="ML220147">
    <property type="protein sequence ID" value="TGZ77902.1"/>
    <property type="molecule type" value="Genomic_DNA"/>
</dbReference>
<reference evidence="5 6" key="1">
    <citation type="submission" date="2019-04" db="EMBL/GenBank/DDBJ databases">
        <title>Comparative genomics and transcriptomics to analyze fruiting body development in filamentous ascomycetes.</title>
        <authorList>
            <consortium name="DOE Joint Genome Institute"/>
            <person name="Lutkenhaus R."/>
            <person name="Traeger S."/>
            <person name="Breuer J."/>
            <person name="Kuo A."/>
            <person name="Lipzen A."/>
            <person name="Pangilinan J."/>
            <person name="Dilworth D."/>
            <person name="Sandor L."/>
            <person name="Poggeler S."/>
            <person name="Barry K."/>
            <person name="Grigoriev I.V."/>
            <person name="Nowrousian M."/>
        </authorList>
    </citation>
    <scope>NUCLEOTIDE SEQUENCE [LARGE SCALE GENOMIC DNA]</scope>
    <source>
        <strain evidence="5 6">CBS 389.68</strain>
    </source>
</reference>
<gene>
    <name evidence="5" type="ORF">EX30DRAFT_351428</name>
</gene>
<dbReference type="OrthoDB" id="37886at2759"/>
<feature type="compositionally biased region" description="Pro residues" evidence="4">
    <location>
        <begin position="91"/>
        <end position="118"/>
    </location>
</feature>
<evidence type="ECO:0000256" key="4">
    <source>
        <dbReference type="SAM" id="MobiDB-lite"/>
    </source>
</evidence>
<dbReference type="Pfam" id="PF00191">
    <property type="entry name" value="Annexin"/>
    <property type="match status" value="1"/>
</dbReference>
<evidence type="ECO:0000256" key="1">
    <source>
        <dbReference type="ARBA" id="ARBA00007831"/>
    </source>
</evidence>
<dbReference type="GO" id="GO:0005886">
    <property type="term" value="C:plasma membrane"/>
    <property type="evidence" value="ECO:0007669"/>
    <property type="project" value="TreeGrafter"/>
</dbReference>
<keyword evidence="3" id="KW-0041">Annexin</keyword>
<dbReference type="STRING" id="341454.A0A4S2MLM0"/>
<dbReference type="GO" id="GO:0005737">
    <property type="term" value="C:cytoplasm"/>
    <property type="evidence" value="ECO:0007669"/>
    <property type="project" value="TreeGrafter"/>
</dbReference>
<evidence type="ECO:0000256" key="2">
    <source>
        <dbReference type="ARBA" id="ARBA00022737"/>
    </source>
</evidence>
<dbReference type="GO" id="GO:0005544">
    <property type="term" value="F:calcium-dependent phospholipid binding"/>
    <property type="evidence" value="ECO:0007669"/>
    <property type="project" value="InterPro"/>
</dbReference>
<feature type="compositionally biased region" description="Low complexity" evidence="4">
    <location>
        <begin position="155"/>
        <end position="167"/>
    </location>
</feature>
<dbReference type="Proteomes" id="UP000298138">
    <property type="component" value="Unassembled WGS sequence"/>
</dbReference>